<dbReference type="InterPro" id="IPR003755">
    <property type="entry name" value="HPr(Ser)_kin/Pase"/>
</dbReference>
<dbReference type="CDD" id="cd01918">
    <property type="entry name" value="HprK_C"/>
    <property type="match status" value="1"/>
</dbReference>
<dbReference type="Pfam" id="PF02603">
    <property type="entry name" value="Hpr_kinase_N"/>
    <property type="match status" value="1"/>
</dbReference>
<feature type="region of interest" description="Important for the catalytic mechanism of dephosphorylation" evidence="14">
    <location>
        <begin position="268"/>
        <end position="273"/>
    </location>
</feature>
<evidence type="ECO:0000256" key="6">
    <source>
        <dbReference type="ARBA" id="ARBA00022723"/>
    </source>
</evidence>
<evidence type="ECO:0000256" key="9">
    <source>
        <dbReference type="ARBA" id="ARBA00022840"/>
    </source>
</evidence>
<dbReference type="GO" id="GO:0005524">
    <property type="term" value="F:ATP binding"/>
    <property type="evidence" value="ECO:0007669"/>
    <property type="project" value="UniProtKB-UniRule"/>
</dbReference>
<evidence type="ECO:0000256" key="13">
    <source>
        <dbReference type="ARBA" id="ARBA00047657"/>
    </source>
</evidence>
<dbReference type="SUPFAM" id="SSF53795">
    <property type="entry name" value="PEP carboxykinase-like"/>
    <property type="match status" value="1"/>
</dbReference>
<reference evidence="17" key="2">
    <citation type="journal article" date="2021" name="PeerJ">
        <title>Extensive microbial diversity within the chicken gut microbiome revealed by metagenomics and culture.</title>
        <authorList>
            <person name="Gilroy R."/>
            <person name="Ravi A."/>
            <person name="Getino M."/>
            <person name="Pursley I."/>
            <person name="Horton D.L."/>
            <person name="Alikhan N.F."/>
            <person name="Baker D."/>
            <person name="Gharbi K."/>
            <person name="Hall N."/>
            <person name="Watson M."/>
            <person name="Adriaenssens E.M."/>
            <person name="Foster-Nyarko E."/>
            <person name="Jarju S."/>
            <person name="Secka A."/>
            <person name="Antonio M."/>
            <person name="Oren A."/>
            <person name="Chaudhuri R.R."/>
            <person name="La Ragione R."/>
            <person name="Hildebrand F."/>
            <person name="Pallen M.J."/>
        </authorList>
    </citation>
    <scope>NUCLEOTIDE SEQUENCE</scope>
    <source>
        <strain evidence="17">ChiSjej1B19-3389</strain>
    </source>
</reference>
<proteinExistence type="inferred from homology"/>
<reference evidence="17" key="1">
    <citation type="submission" date="2020-10" db="EMBL/GenBank/DDBJ databases">
        <authorList>
            <person name="Gilroy R."/>
        </authorList>
    </citation>
    <scope>NUCLEOTIDE SEQUENCE</scope>
    <source>
        <strain evidence="17">ChiSjej1B19-3389</strain>
    </source>
</reference>
<keyword evidence="12 14" id="KW-0119">Carbohydrate metabolism</keyword>
<keyword evidence="5 14" id="KW-0808">Transferase</keyword>
<comment type="similarity">
    <text evidence="3 14">Belongs to the HPrK/P family.</text>
</comment>
<feature type="binding site" evidence="14">
    <location>
        <position position="206"/>
    </location>
    <ligand>
        <name>Mg(2+)</name>
        <dbReference type="ChEBI" id="CHEBI:18420"/>
    </ligand>
</feature>
<gene>
    <name evidence="14 17" type="primary">hprK</name>
    <name evidence="17" type="ORF">IAD32_00945</name>
</gene>
<dbReference type="GO" id="GO:0004674">
    <property type="term" value="F:protein serine/threonine kinase activity"/>
    <property type="evidence" value="ECO:0007669"/>
    <property type="project" value="UniProtKB-KW"/>
</dbReference>
<dbReference type="GO" id="GO:0000287">
    <property type="term" value="F:magnesium ion binding"/>
    <property type="evidence" value="ECO:0007669"/>
    <property type="project" value="UniProtKB-UniRule"/>
</dbReference>
<dbReference type="EC" id="2.7.11.-" evidence="14"/>
<dbReference type="PANTHER" id="PTHR30305">
    <property type="entry name" value="PROTEIN YJDM-RELATED"/>
    <property type="match status" value="1"/>
</dbReference>
<feature type="region of interest" description="Important for the catalytic mechanism of both phosphorylation and dephosphorylation" evidence="14">
    <location>
        <begin position="205"/>
        <end position="214"/>
    </location>
</feature>
<dbReference type="Proteomes" id="UP000886787">
    <property type="component" value="Unassembled WGS sequence"/>
</dbReference>
<comment type="catalytic activity">
    <reaction evidence="1 14">
        <text>[HPr protein]-L-serine + ATP = [HPr protein]-O-phospho-L-serine + ADP + H(+)</text>
        <dbReference type="Rhea" id="RHEA:46600"/>
        <dbReference type="Rhea" id="RHEA-COMP:11602"/>
        <dbReference type="Rhea" id="RHEA-COMP:11603"/>
        <dbReference type="ChEBI" id="CHEBI:15378"/>
        <dbReference type="ChEBI" id="CHEBI:29999"/>
        <dbReference type="ChEBI" id="CHEBI:30616"/>
        <dbReference type="ChEBI" id="CHEBI:83421"/>
        <dbReference type="ChEBI" id="CHEBI:456216"/>
    </reaction>
</comment>
<dbReference type="AlphaFoldDB" id="A0A9D1CTM2"/>
<dbReference type="Pfam" id="PF07475">
    <property type="entry name" value="Hpr_kinase_C"/>
    <property type="match status" value="1"/>
</dbReference>
<dbReference type="GO" id="GO:0000155">
    <property type="term" value="F:phosphorelay sensor kinase activity"/>
    <property type="evidence" value="ECO:0007669"/>
    <property type="project" value="InterPro"/>
</dbReference>
<dbReference type="SUPFAM" id="SSF75138">
    <property type="entry name" value="HprK N-terminal domain-like"/>
    <property type="match status" value="1"/>
</dbReference>
<keyword evidence="9 14" id="KW-0067">ATP-binding</keyword>
<feature type="binding site" evidence="14">
    <location>
        <position position="164"/>
    </location>
    <ligand>
        <name>Mg(2+)</name>
        <dbReference type="ChEBI" id="CHEBI:18420"/>
    </ligand>
</feature>
<dbReference type="Gene3D" id="3.40.1390.20">
    <property type="entry name" value="HprK N-terminal domain-like"/>
    <property type="match status" value="1"/>
</dbReference>
<evidence type="ECO:0000256" key="5">
    <source>
        <dbReference type="ARBA" id="ARBA00022679"/>
    </source>
</evidence>
<evidence type="ECO:0000313" key="17">
    <source>
        <dbReference type="EMBL" id="HIQ79836.1"/>
    </source>
</evidence>
<dbReference type="EC" id="2.7.4.-" evidence="14"/>
<evidence type="ECO:0000259" key="16">
    <source>
        <dbReference type="Pfam" id="PF07475"/>
    </source>
</evidence>
<feature type="active site" evidence="14">
    <location>
        <position position="163"/>
    </location>
</feature>
<evidence type="ECO:0000256" key="10">
    <source>
        <dbReference type="ARBA" id="ARBA00022842"/>
    </source>
</evidence>
<dbReference type="Gene3D" id="3.40.50.300">
    <property type="entry name" value="P-loop containing nucleotide triphosphate hydrolases"/>
    <property type="match status" value="1"/>
</dbReference>
<name>A0A9D1CTM2_9FIRM</name>
<dbReference type="InterPro" id="IPR011104">
    <property type="entry name" value="Hpr_kin/Pase_C"/>
</dbReference>
<feature type="active site" description="Proton acceptor; for phosphorylation activity. Proton donor; for dephosphorylation activity" evidence="14">
    <location>
        <position position="181"/>
    </location>
</feature>
<evidence type="ECO:0000256" key="8">
    <source>
        <dbReference type="ARBA" id="ARBA00022777"/>
    </source>
</evidence>
<feature type="active site" evidence="14">
    <location>
        <position position="247"/>
    </location>
</feature>
<dbReference type="InterPro" id="IPR011126">
    <property type="entry name" value="Hpr_kin/Pase_Hpr_N"/>
</dbReference>
<dbReference type="GO" id="GO:0004712">
    <property type="term" value="F:protein serine/threonine/tyrosine kinase activity"/>
    <property type="evidence" value="ECO:0007669"/>
    <property type="project" value="UniProtKB-UniRule"/>
</dbReference>
<evidence type="ECO:0000256" key="1">
    <source>
        <dbReference type="ARBA" id="ARBA00001120"/>
    </source>
</evidence>
<evidence type="ECO:0000256" key="2">
    <source>
        <dbReference type="ARBA" id="ARBA00001946"/>
    </source>
</evidence>
<feature type="binding site" evidence="14">
    <location>
        <begin position="157"/>
        <end position="164"/>
    </location>
    <ligand>
        <name>ATP</name>
        <dbReference type="ChEBI" id="CHEBI:30616"/>
    </ligand>
</feature>
<keyword evidence="6 14" id="KW-0479">Metal-binding</keyword>
<keyword evidence="11 14" id="KW-0511">Multifunctional enzyme</keyword>
<dbReference type="EMBL" id="DVFW01000006">
    <property type="protein sequence ID" value="HIQ79836.1"/>
    <property type="molecule type" value="Genomic_DNA"/>
</dbReference>
<evidence type="ECO:0000259" key="15">
    <source>
        <dbReference type="Pfam" id="PF02603"/>
    </source>
</evidence>
<evidence type="ECO:0000313" key="18">
    <source>
        <dbReference type="Proteomes" id="UP000886787"/>
    </source>
</evidence>
<comment type="miscellaneous">
    <text evidence="14">Both phosphorylation and phosphorolysis are carried out by the same active site and suggest a common mechanism for both reactions.</text>
</comment>
<organism evidence="17 18">
    <name type="scientific">Candidatus Scatavimonas merdigallinarum</name>
    <dbReference type="NCBI Taxonomy" id="2840914"/>
    <lineage>
        <taxon>Bacteria</taxon>
        <taxon>Bacillati</taxon>
        <taxon>Bacillota</taxon>
        <taxon>Clostridia</taxon>
        <taxon>Eubacteriales</taxon>
        <taxon>Oscillospiraceae</taxon>
        <taxon>Oscillospiraceae incertae sedis</taxon>
        <taxon>Candidatus Scatavimonas</taxon>
    </lineage>
</organism>
<dbReference type="InterPro" id="IPR028979">
    <property type="entry name" value="Ser_kin/Pase_Hpr-like_N_sf"/>
</dbReference>
<keyword evidence="7 14" id="KW-0547">Nucleotide-binding</keyword>
<dbReference type="FunFam" id="3.40.50.300:FF:000174">
    <property type="entry name" value="HPr kinase/phosphorylase"/>
    <property type="match status" value="1"/>
</dbReference>
<dbReference type="NCBIfam" id="TIGR00679">
    <property type="entry name" value="hpr-ser"/>
    <property type="match status" value="1"/>
</dbReference>
<accession>A0A9D1CTM2</accession>
<dbReference type="GO" id="GO:0006109">
    <property type="term" value="P:regulation of carbohydrate metabolic process"/>
    <property type="evidence" value="ECO:0007669"/>
    <property type="project" value="UniProtKB-UniRule"/>
</dbReference>
<dbReference type="PANTHER" id="PTHR30305:SF1">
    <property type="entry name" value="HPR KINASE_PHOSPHORYLASE"/>
    <property type="match status" value="1"/>
</dbReference>
<evidence type="ECO:0000256" key="11">
    <source>
        <dbReference type="ARBA" id="ARBA00023268"/>
    </source>
</evidence>
<comment type="cofactor">
    <cofactor evidence="2 14">
        <name>Mg(2+)</name>
        <dbReference type="ChEBI" id="CHEBI:18420"/>
    </cofactor>
</comment>
<comment type="subunit">
    <text evidence="14">Homohexamer.</text>
</comment>
<comment type="catalytic activity">
    <reaction evidence="13 14">
        <text>[HPr protein]-O-phospho-L-serine + phosphate + H(+) = [HPr protein]-L-serine + diphosphate</text>
        <dbReference type="Rhea" id="RHEA:46604"/>
        <dbReference type="Rhea" id="RHEA-COMP:11602"/>
        <dbReference type="Rhea" id="RHEA-COMP:11603"/>
        <dbReference type="ChEBI" id="CHEBI:15378"/>
        <dbReference type="ChEBI" id="CHEBI:29999"/>
        <dbReference type="ChEBI" id="CHEBI:33019"/>
        <dbReference type="ChEBI" id="CHEBI:43474"/>
        <dbReference type="ChEBI" id="CHEBI:83421"/>
    </reaction>
</comment>
<protein>
    <recommendedName>
        <fullName evidence="14">HPr kinase/phosphorylase</fullName>
        <shortName evidence="14">HPrK/P</shortName>
        <ecNumber evidence="14">2.7.11.-</ecNumber>
        <ecNumber evidence="14">2.7.4.-</ecNumber>
    </recommendedName>
    <alternativeName>
        <fullName evidence="14">HPr(Ser) kinase/phosphorylase</fullName>
    </alternativeName>
</protein>
<keyword evidence="10 14" id="KW-0460">Magnesium</keyword>
<dbReference type="InterPro" id="IPR027417">
    <property type="entry name" value="P-loop_NTPase"/>
</dbReference>
<evidence type="ECO:0000256" key="7">
    <source>
        <dbReference type="ARBA" id="ARBA00022741"/>
    </source>
</evidence>
<comment type="function">
    <text evidence="14">Catalyzes the ATP- as well as the pyrophosphate-dependent phosphorylation of a specific serine residue in HPr, a phosphocarrier protein of the phosphoenolpyruvate-dependent sugar phosphotransferase system (PTS). HprK/P also catalyzes the pyrophosphate-producing, inorganic phosphate-dependent dephosphorylation (phosphorolysis) of seryl-phosphorylated HPr (P-Ser-HPr). The two antagonistic activities of HprK/P are regulated by several intracellular metabolites, which change their concentration in response to the absence or presence of rapidly metabolisable carbon sources (glucose, fructose, etc.) in the growth medium. Therefore, by controlling the phosphorylation state of HPr, HPrK/P is a sensor enzyme that plays a major role in the regulation of carbon metabolism and sugar transport: it mediates carbon catabolite repression (CCR), and regulates PTS-catalyzed carbohydrate uptake and inducer exclusion.</text>
</comment>
<evidence type="ECO:0000256" key="12">
    <source>
        <dbReference type="ARBA" id="ARBA00023277"/>
    </source>
</evidence>
<comment type="domain">
    <text evidence="14">The Walker A ATP-binding motif also binds Pi and PPi.</text>
</comment>
<evidence type="ECO:0000256" key="4">
    <source>
        <dbReference type="ARBA" id="ARBA00022527"/>
    </source>
</evidence>
<keyword evidence="8 14" id="KW-0418">Kinase</keyword>
<dbReference type="HAMAP" id="MF_01249">
    <property type="entry name" value="HPr_kinase"/>
    <property type="match status" value="1"/>
</dbReference>
<sequence>MSSIFTVSLANLIQELSLETAYMPEDPEKILISSRDINRPGLELTGFLDFFDKTRIIILGNTESAYLGQLACDQKVKILTDIIEKKPPAVIVARNLPLSEELMDICKQYQVPVLRSADATSSLSAALVSHLNVELAPRVTRHGVLVEVYGEGILLIGDSGVGKSETAIELIKRGHRLIADDAVEIRRVSNKSLVGSSPENIRHFIELRGIGIINARRIFGMGAVKLTEKIDIVINMEIWDSSKVYDRMGMDNEYMDILGINVPVLTIPVKPGRNLAVIIEVAAMNNRQKKMGYNAAQELLASLGMEFTKDEVSGKNKIDWAP</sequence>
<evidence type="ECO:0000256" key="14">
    <source>
        <dbReference type="HAMAP-Rule" id="MF_01249"/>
    </source>
</evidence>
<feature type="domain" description="HPr(Ser) kinase/phosphorylase N-terminal" evidence="15">
    <location>
        <begin position="7"/>
        <end position="131"/>
    </location>
</feature>
<comment type="caution">
    <text evidence="17">The sequence shown here is derived from an EMBL/GenBank/DDBJ whole genome shotgun (WGS) entry which is preliminary data.</text>
</comment>
<evidence type="ECO:0000256" key="3">
    <source>
        <dbReference type="ARBA" id="ARBA00006883"/>
    </source>
</evidence>
<feature type="active site" evidence="14">
    <location>
        <position position="142"/>
    </location>
</feature>
<feature type="domain" description="HPr kinase/phosphorylase C-terminal" evidence="16">
    <location>
        <begin position="134"/>
        <end position="300"/>
    </location>
</feature>
<keyword evidence="4 14" id="KW-0723">Serine/threonine-protein kinase</keyword>